<organism evidence="2 3">
    <name type="scientific">Pogonophryne albipinna</name>
    <dbReference type="NCBI Taxonomy" id="1090488"/>
    <lineage>
        <taxon>Eukaryota</taxon>
        <taxon>Metazoa</taxon>
        <taxon>Chordata</taxon>
        <taxon>Craniata</taxon>
        <taxon>Vertebrata</taxon>
        <taxon>Euteleostomi</taxon>
        <taxon>Actinopterygii</taxon>
        <taxon>Neopterygii</taxon>
        <taxon>Teleostei</taxon>
        <taxon>Neoteleostei</taxon>
        <taxon>Acanthomorphata</taxon>
        <taxon>Eupercaria</taxon>
        <taxon>Perciformes</taxon>
        <taxon>Notothenioidei</taxon>
        <taxon>Pogonophryne</taxon>
    </lineage>
</organism>
<evidence type="ECO:0000313" key="2">
    <source>
        <dbReference type="EMBL" id="KAJ4929888.1"/>
    </source>
</evidence>
<feature type="compositionally biased region" description="Polar residues" evidence="1">
    <location>
        <begin position="62"/>
        <end position="82"/>
    </location>
</feature>
<reference evidence="2" key="1">
    <citation type="submission" date="2022-11" db="EMBL/GenBank/DDBJ databases">
        <title>Chromosome-level genome of Pogonophryne albipinna.</title>
        <authorList>
            <person name="Jo E."/>
        </authorList>
    </citation>
    <scope>NUCLEOTIDE SEQUENCE</scope>
    <source>
        <strain evidence="2">SGF0006</strain>
        <tissue evidence="2">Muscle</tissue>
    </source>
</reference>
<evidence type="ECO:0000256" key="1">
    <source>
        <dbReference type="SAM" id="MobiDB-lite"/>
    </source>
</evidence>
<comment type="caution">
    <text evidence="2">The sequence shown here is derived from an EMBL/GenBank/DDBJ whole genome shotgun (WGS) entry which is preliminary data.</text>
</comment>
<evidence type="ECO:0000313" key="3">
    <source>
        <dbReference type="Proteomes" id="UP001219934"/>
    </source>
</evidence>
<dbReference type="EMBL" id="JAPTMU010000016">
    <property type="protein sequence ID" value="KAJ4929888.1"/>
    <property type="molecule type" value="Genomic_DNA"/>
</dbReference>
<dbReference type="Proteomes" id="UP001219934">
    <property type="component" value="Unassembled WGS sequence"/>
</dbReference>
<feature type="compositionally biased region" description="Low complexity" evidence="1">
    <location>
        <begin position="11"/>
        <end position="23"/>
    </location>
</feature>
<proteinExistence type="predicted"/>
<accession>A0AAD6ASC0</accession>
<feature type="region of interest" description="Disordered" evidence="1">
    <location>
        <begin position="1"/>
        <end position="94"/>
    </location>
</feature>
<sequence>MLKPTVQSGNRSSTTTATSDRSTPACSPVLRKRSRTSTPQLSPDADCSMVEKGSSDQALDRSPTTEQTIQHQRSTSQALHPTNSSSRSGGKNSKHVGHVCSFLLLLPLVALSLVTS</sequence>
<gene>
    <name evidence="2" type="ORF">JOQ06_018908</name>
</gene>
<keyword evidence="3" id="KW-1185">Reference proteome</keyword>
<feature type="compositionally biased region" description="Polar residues" evidence="1">
    <location>
        <begin position="1"/>
        <end position="10"/>
    </location>
</feature>
<protein>
    <submittedName>
        <fullName evidence="2">Uncharacterized protein</fullName>
    </submittedName>
</protein>
<dbReference type="AlphaFoldDB" id="A0AAD6ASC0"/>
<name>A0AAD6ASC0_9TELE</name>